<keyword evidence="1" id="KW-0812">Transmembrane</keyword>
<accession>A0A3B0VGX1</accession>
<protein>
    <submittedName>
        <fullName evidence="2">Uncharacterized protein</fullName>
    </submittedName>
</protein>
<keyword evidence="1" id="KW-1133">Transmembrane helix</keyword>
<sequence>MAFVIVLHEGLSNMAWMFFLVIGLWGLVRAFRGQAVDGSYMGAMAIGQGLLILQAIIGVVLWINGRLSTLNRPEVHVLYGAFVIVFLPFIYFTTLRGDDSNRGQWVLAFSNLFLFGVALRLIETGILG</sequence>
<keyword evidence="1" id="KW-0472">Membrane</keyword>
<dbReference type="AlphaFoldDB" id="A0A3B0VGX1"/>
<feature type="transmembrane region" description="Helical" evidence="1">
    <location>
        <begin position="75"/>
        <end position="93"/>
    </location>
</feature>
<reference evidence="2" key="1">
    <citation type="submission" date="2018-06" db="EMBL/GenBank/DDBJ databases">
        <authorList>
            <person name="Zhirakovskaya E."/>
        </authorList>
    </citation>
    <scope>NUCLEOTIDE SEQUENCE</scope>
</reference>
<feature type="transmembrane region" description="Helical" evidence="1">
    <location>
        <begin position="43"/>
        <end position="63"/>
    </location>
</feature>
<feature type="transmembrane region" description="Helical" evidence="1">
    <location>
        <begin position="14"/>
        <end position="31"/>
    </location>
</feature>
<organism evidence="2">
    <name type="scientific">hydrothermal vent metagenome</name>
    <dbReference type="NCBI Taxonomy" id="652676"/>
    <lineage>
        <taxon>unclassified sequences</taxon>
        <taxon>metagenomes</taxon>
        <taxon>ecological metagenomes</taxon>
    </lineage>
</organism>
<dbReference type="EMBL" id="UOEU01000198">
    <property type="protein sequence ID" value="VAW31316.1"/>
    <property type="molecule type" value="Genomic_DNA"/>
</dbReference>
<name>A0A3B0VGX1_9ZZZZ</name>
<evidence type="ECO:0000313" key="2">
    <source>
        <dbReference type="EMBL" id="VAW31316.1"/>
    </source>
</evidence>
<evidence type="ECO:0000256" key="1">
    <source>
        <dbReference type="SAM" id="Phobius"/>
    </source>
</evidence>
<feature type="transmembrane region" description="Helical" evidence="1">
    <location>
        <begin position="105"/>
        <end position="122"/>
    </location>
</feature>
<gene>
    <name evidence="2" type="ORF">MNBD_CHLOROFLEXI01-2505</name>
</gene>
<proteinExistence type="predicted"/>